<feature type="transmembrane region" description="Helical" evidence="7">
    <location>
        <begin position="509"/>
        <end position="532"/>
    </location>
</feature>
<evidence type="ECO:0000259" key="8">
    <source>
        <dbReference type="Pfam" id="PF05425"/>
    </source>
</evidence>
<feature type="transmembrane region" description="Helical" evidence="7">
    <location>
        <begin position="363"/>
        <end position="382"/>
    </location>
</feature>
<keyword evidence="4 7" id="KW-1133">Transmembrane helix</keyword>
<dbReference type="Pfam" id="PF09678">
    <property type="entry name" value="Caa3_CtaG"/>
    <property type="match status" value="1"/>
</dbReference>
<name>A0A2T0JXD8_9ACTN</name>
<reference evidence="9 10" key="1">
    <citation type="submission" date="2018-03" db="EMBL/GenBank/DDBJ databases">
        <title>Genomic Encyclopedia of Archaeal and Bacterial Type Strains, Phase II (KMG-II): from individual species to whole genera.</title>
        <authorList>
            <person name="Goeker M."/>
        </authorList>
    </citation>
    <scope>NUCLEOTIDE SEQUENCE [LARGE SCALE GENOMIC DNA]</scope>
    <source>
        <strain evidence="9 10">DSM 43146</strain>
    </source>
</reference>
<dbReference type="Proteomes" id="UP000239415">
    <property type="component" value="Unassembled WGS sequence"/>
</dbReference>
<feature type="transmembrane region" description="Helical" evidence="7">
    <location>
        <begin position="263"/>
        <end position="281"/>
    </location>
</feature>
<feature type="transmembrane region" description="Helical" evidence="7">
    <location>
        <begin position="428"/>
        <end position="448"/>
    </location>
</feature>
<protein>
    <submittedName>
        <fullName evidence="9">Putative copper resistance protein D</fullName>
    </submittedName>
</protein>
<feature type="domain" description="Copper resistance protein D" evidence="8">
    <location>
        <begin position="226"/>
        <end position="322"/>
    </location>
</feature>
<evidence type="ECO:0000256" key="2">
    <source>
        <dbReference type="ARBA" id="ARBA00022475"/>
    </source>
</evidence>
<dbReference type="PANTHER" id="PTHR34820:SF4">
    <property type="entry name" value="INNER MEMBRANE PROTEIN YEBZ"/>
    <property type="match status" value="1"/>
</dbReference>
<keyword evidence="10" id="KW-1185">Reference proteome</keyword>
<evidence type="ECO:0000256" key="1">
    <source>
        <dbReference type="ARBA" id="ARBA00004651"/>
    </source>
</evidence>
<dbReference type="PANTHER" id="PTHR34820">
    <property type="entry name" value="INNER MEMBRANE PROTEIN YEBZ"/>
    <property type="match status" value="1"/>
</dbReference>
<feature type="region of interest" description="Disordered" evidence="6">
    <location>
        <begin position="664"/>
        <end position="717"/>
    </location>
</feature>
<evidence type="ECO:0000256" key="5">
    <source>
        <dbReference type="ARBA" id="ARBA00023136"/>
    </source>
</evidence>
<evidence type="ECO:0000313" key="9">
    <source>
        <dbReference type="EMBL" id="PRX12668.1"/>
    </source>
</evidence>
<dbReference type="InterPro" id="IPR032694">
    <property type="entry name" value="CopC/D"/>
</dbReference>
<evidence type="ECO:0000256" key="3">
    <source>
        <dbReference type="ARBA" id="ARBA00022692"/>
    </source>
</evidence>
<evidence type="ECO:0000256" key="6">
    <source>
        <dbReference type="SAM" id="MobiDB-lite"/>
    </source>
</evidence>
<feature type="transmembrane region" description="Helical" evidence="7">
    <location>
        <begin position="194"/>
        <end position="218"/>
    </location>
</feature>
<dbReference type="EMBL" id="PVMZ01000027">
    <property type="protein sequence ID" value="PRX12668.1"/>
    <property type="molecule type" value="Genomic_DNA"/>
</dbReference>
<keyword evidence="5 7" id="KW-0472">Membrane</keyword>
<feature type="transmembrane region" description="Helical" evidence="7">
    <location>
        <begin position="230"/>
        <end position="251"/>
    </location>
</feature>
<evidence type="ECO:0000256" key="7">
    <source>
        <dbReference type="SAM" id="Phobius"/>
    </source>
</evidence>
<feature type="transmembrane region" description="Helical" evidence="7">
    <location>
        <begin position="301"/>
        <end position="322"/>
    </location>
</feature>
<evidence type="ECO:0000313" key="10">
    <source>
        <dbReference type="Proteomes" id="UP000239415"/>
    </source>
</evidence>
<feature type="transmembrane region" description="Helical" evidence="7">
    <location>
        <begin position="544"/>
        <end position="564"/>
    </location>
</feature>
<sequence>MSGTLPRRLATVAVLAAVAVGLLIILLWYGGGATSEVIPGLPDPGWTTWLLPTAELIGELSAIGTVGLLLAAVALSPRHGRQLSADAYRRIRAARRTALLWAAATVAQICLTVSDLLGRPVAEIVTPTTVGNFVTSLTLGQALLLTTVLAGVTAVICLRTLTYGGSVLALIAAVLAVVPPIFTGHAAAGGNHQVAVSGLLIHVLAVVLWAGGLGALLLSGRTPAVAVRRFSPLATWCAVAVIGSGLISAWIRVPGPGALVTSGYGQLMLFKAVVLAGLVLLGLLQRRLAMPALERGDRRRFALVATGEILLFAVAMGAAVALSRTPPAIIEQEETPAQALLGFPMPGPVSAGAFFGDWLPEPLYLSVAMVAAGLYLAGAVRLHRRGDAWPVHRILLFLAGCAVLAVATSSGLARYAPVLFSVHMFQHLLLNMVVPILLVLAAPVTLALRALRPAADPAWPGPREWLLAALHSRPARIVAHPLVVFVLYVGSMYAMYFTGLYELALRSHAAHLAMVGHFLATGFLFFSCVIGVDPGPRRPIHPLRVVMVFAAMALHAFLGIALMSTTRLLAADWYDSLARPWGVSPLADQHTGGGIAWSFGELPMAVVLGALLVQWMRADDREARRRDRAADRAEAAGGEDPELAAYNAMLAELARRSGVVDVPRGGVDGGQEGADARPVPVDGQAGGGGTAGEPVAGVGSVEPRVVGTAGGVRADGE</sequence>
<dbReference type="GO" id="GO:0006825">
    <property type="term" value="P:copper ion transport"/>
    <property type="evidence" value="ECO:0007669"/>
    <property type="project" value="InterPro"/>
</dbReference>
<feature type="transmembrane region" description="Helical" evidence="7">
    <location>
        <begin position="98"/>
        <end position="117"/>
    </location>
</feature>
<keyword evidence="3 7" id="KW-0812">Transmembrane</keyword>
<proteinExistence type="predicted"/>
<feature type="transmembrane region" description="Helical" evidence="7">
    <location>
        <begin position="165"/>
        <end position="182"/>
    </location>
</feature>
<gene>
    <name evidence="9" type="ORF">CLV67_12791</name>
</gene>
<feature type="transmembrane region" description="Helical" evidence="7">
    <location>
        <begin position="477"/>
        <end position="497"/>
    </location>
</feature>
<feature type="transmembrane region" description="Helical" evidence="7">
    <location>
        <begin position="595"/>
        <end position="616"/>
    </location>
</feature>
<dbReference type="Pfam" id="PF05425">
    <property type="entry name" value="CopD"/>
    <property type="match status" value="1"/>
</dbReference>
<dbReference type="AlphaFoldDB" id="A0A2T0JXD8"/>
<comment type="caution">
    <text evidence="9">The sequence shown here is derived from an EMBL/GenBank/DDBJ whole genome shotgun (WGS) entry which is preliminary data.</text>
</comment>
<comment type="subcellular location">
    <subcellularLocation>
        <location evidence="1">Cell membrane</location>
        <topology evidence="1">Multi-pass membrane protein</topology>
    </subcellularLocation>
</comment>
<dbReference type="GO" id="GO:0005886">
    <property type="term" value="C:plasma membrane"/>
    <property type="evidence" value="ECO:0007669"/>
    <property type="project" value="UniProtKB-SubCell"/>
</dbReference>
<keyword evidence="2" id="KW-1003">Cell membrane</keyword>
<dbReference type="InterPro" id="IPR008457">
    <property type="entry name" value="Cu-R_CopD_dom"/>
</dbReference>
<feature type="transmembrane region" description="Helical" evidence="7">
    <location>
        <begin position="394"/>
        <end position="416"/>
    </location>
</feature>
<evidence type="ECO:0000256" key="4">
    <source>
        <dbReference type="ARBA" id="ARBA00022989"/>
    </source>
</evidence>
<dbReference type="InterPro" id="IPR019108">
    <property type="entry name" value="Caa3_assmbl_CtaG-rel"/>
</dbReference>
<accession>A0A2T0JXD8</accession>
<feature type="transmembrane region" description="Helical" evidence="7">
    <location>
        <begin position="56"/>
        <end position="77"/>
    </location>
</feature>
<organism evidence="9 10">
    <name type="scientific">Actinoplanes italicus</name>
    <dbReference type="NCBI Taxonomy" id="113567"/>
    <lineage>
        <taxon>Bacteria</taxon>
        <taxon>Bacillati</taxon>
        <taxon>Actinomycetota</taxon>
        <taxon>Actinomycetes</taxon>
        <taxon>Micromonosporales</taxon>
        <taxon>Micromonosporaceae</taxon>
        <taxon>Actinoplanes</taxon>
    </lineage>
</organism>
<feature type="transmembrane region" description="Helical" evidence="7">
    <location>
        <begin position="137"/>
        <end position="158"/>
    </location>
</feature>